<evidence type="ECO:0000313" key="4">
    <source>
        <dbReference type="Proteomes" id="UP001157418"/>
    </source>
</evidence>
<keyword evidence="4" id="KW-1185">Reference proteome</keyword>
<proteinExistence type="inferred from homology"/>
<reference evidence="3 4" key="1">
    <citation type="submission" date="2022-01" db="EMBL/GenBank/DDBJ databases">
        <authorList>
            <person name="Xiong W."/>
            <person name="Schranz E."/>
        </authorList>
    </citation>
    <scope>NUCLEOTIDE SEQUENCE [LARGE SCALE GENOMIC DNA]</scope>
</reference>
<gene>
    <name evidence="3" type="ORF">LVIROSA_LOCUS5394</name>
</gene>
<keyword evidence="1" id="KW-0968">Cytoplasmic vesicle</keyword>
<keyword evidence="1" id="KW-0813">Transport</keyword>
<dbReference type="GO" id="GO:0046872">
    <property type="term" value="F:metal ion binding"/>
    <property type="evidence" value="ECO:0007669"/>
    <property type="project" value="UniProtKB-KW"/>
</dbReference>
<keyword evidence="1" id="KW-0862">Zinc</keyword>
<dbReference type="EMBL" id="CAKMRJ010000113">
    <property type="protein sequence ID" value="CAH1417737.1"/>
    <property type="molecule type" value="Genomic_DNA"/>
</dbReference>
<dbReference type="GO" id="GO:0005789">
    <property type="term" value="C:endoplasmic reticulum membrane"/>
    <property type="evidence" value="ECO:0007669"/>
    <property type="project" value="UniProtKB-SubCell"/>
</dbReference>
<keyword evidence="1" id="KW-0472">Membrane</keyword>
<keyword evidence="1" id="KW-0256">Endoplasmic reticulum</keyword>
<keyword evidence="1" id="KW-0653">Protein transport</keyword>
<dbReference type="GO" id="GO:0005096">
    <property type="term" value="F:GTPase activator activity"/>
    <property type="evidence" value="ECO:0007669"/>
    <property type="project" value="TreeGrafter"/>
</dbReference>
<comment type="function">
    <text evidence="1">Component of the coat protein complex II (COPII) which promotes the formation of transport vesicles from the endoplasmic reticulum (ER). The coat has two main functions, the physical deformation of the endoplasmic reticulum membrane into vesicles and the selection of cargo molecules.</text>
</comment>
<protein>
    <recommendedName>
        <fullName evidence="1">Protein transport protein SEC23</fullName>
    </recommendedName>
</protein>
<keyword evidence="1" id="KW-0931">ER-Golgi transport</keyword>
<evidence type="ECO:0000313" key="3">
    <source>
        <dbReference type="EMBL" id="CAH1417737.1"/>
    </source>
</evidence>
<dbReference type="PANTHER" id="PTHR11141:SF2">
    <property type="entry name" value="PROTEIN TRANSPORT PROTEIN SEC23 C"/>
    <property type="match status" value="1"/>
</dbReference>
<keyword evidence="1" id="KW-0963">Cytoplasm</keyword>
<dbReference type="GO" id="GO:0015031">
    <property type="term" value="P:protein transport"/>
    <property type="evidence" value="ECO:0007669"/>
    <property type="project" value="UniProtKB-KW"/>
</dbReference>
<dbReference type="GO" id="GO:0030127">
    <property type="term" value="C:COPII vesicle coat"/>
    <property type="evidence" value="ECO:0007669"/>
    <property type="project" value="TreeGrafter"/>
</dbReference>
<dbReference type="GO" id="GO:0090110">
    <property type="term" value="P:COPII-coated vesicle cargo loading"/>
    <property type="evidence" value="ECO:0007669"/>
    <property type="project" value="TreeGrafter"/>
</dbReference>
<comment type="caution">
    <text evidence="3">The sequence shown here is derived from an EMBL/GenBank/DDBJ whole genome shotgun (WGS) entry which is preliminary data.</text>
</comment>
<dbReference type="Proteomes" id="UP001157418">
    <property type="component" value="Unassembled WGS sequence"/>
</dbReference>
<evidence type="ECO:0000259" key="2">
    <source>
        <dbReference type="Pfam" id="PF08033"/>
    </source>
</evidence>
<dbReference type="InterPro" id="IPR037364">
    <property type="entry name" value="Sec23"/>
</dbReference>
<name>A0AAU9LVY4_9ASTR</name>
<dbReference type="AlphaFoldDB" id="A0AAU9LVY4"/>
<keyword evidence="1" id="KW-0479">Metal-binding</keyword>
<dbReference type="SUPFAM" id="SSF81995">
    <property type="entry name" value="beta-sandwich domain of Sec23/24"/>
    <property type="match status" value="1"/>
</dbReference>
<dbReference type="GO" id="GO:0070971">
    <property type="term" value="C:endoplasmic reticulum exit site"/>
    <property type="evidence" value="ECO:0007669"/>
    <property type="project" value="TreeGrafter"/>
</dbReference>
<feature type="domain" description="Sec23/Sec24 beta-sandwich" evidence="2">
    <location>
        <begin position="59"/>
        <end position="153"/>
    </location>
</feature>
<comment type="similarity">
    <text evidence="1">Belongs to the SEC23/SEC24 family. SEC23 subfamily.</text>
</comment>
<dbReference type="PANTHER" id="PTHR11141">
    <property type="entry name" value="PROTEIN TRANSPORT PROTEIN SEC23"/>
    <property type="match status" value="1"/>
</dbReference>
<accession>A0AAU9LVY4</accession>
<sequence length="212" mass="23994">MDLLFSFLEPTRSHSALLAGYFSKVVICLMLQKTVPLMNYVQDVFMICVIAAIDSSQSGIFEVNFSKEIKIQGILGPCASLDKYWSRGTTTWKMCGLDKSTSLCLIFDIVKKESSDVIGQAANNQFYFQFLTYYQHSSGQMRLRATTLSRRWVTGWLDSPAYGHEIGCIVPSKVPLGMGCIEAWILGKRYVTTNVLMMKTGIMWKQKHNNQK</sequence>
<dbReference type="InterPro" id="IPR012990">
    <property type="entry name" value="Beta-sandwich_Sec23_24"/>
</dbReference>
<comment type="subcellular location">
    <subcellularLocation>
        <location evidence="1">Cytoplasmic vesicle</location>
        <location evidence="1">COPII-coated vesicle membrane</location>
        <topology evidence="1">Peripheral membrane protein</topology>
        <orientation evidence="1">Cytoplasmic side</orientation>
    </subcellularLocation>
    <subcellularLocation>
        <location evidence="1">Endoplasmic reticulum membrane</location>
        <topology evidence="1">Peripheral membrane protein</topology>
        <orientation evidence="1">Cytoplasmic side</orientation>
    </subcellularLocation>
</comment>
<dbReference type="Pfam" id="PF08033">
    <property type="entry name" value="Sec23_BS"/>
    <property type="match status" value="1"/>
</dbReference>
<evidence type="ECO:0000256" key="1">
    <source>
        <dbReference type="RuleBase" id="RU365030"/>
    </source>
</evidence>
<dbReference type="Gene3D" id="2.60.40.1670">
    <property type="entry name" value="beta-sandwich domain of Sec23/24"/>
    <property type="match status" value="1"/>
</dbReference>
<organism evidence="3 4">
    <name type="scientific">Lactuca virosa</name>
    <dbReference type="NCBI Taxonomy" id="75947"/>
    <lineage>
        <taxon>Eukaryota</taxon>
        <taxon>Viridiplantae</taxon>
        <taxon>Streptophyta</taxon>
        <taxon>Embryophyta</taxon>
        <taxon>Tracheophyta</taxon>
        <taxon>Spermatophyta</taxon>
        <taxon>Magnoliopsida</taxon>
        <taxon>eudicotyledons</taxon>
        <taxon>Gunneridae</taxon>
        <taxon>Pentapetalae</taxon>
        <taxon>asterids</taxon>
        <taxon>campanulids</taxon>
        <taxon>Asterales</taxon>
        <taxon>Asteraceae</taxon>
        <taxon>Cichorioideae</taxon>
        <taxon>Cichorieae</taxon>
        <taxon>Lactucinae</taxon>
        <taxon>Lactuca</taxon>
    </lineage>
</organism>